<evidence type="ECO:0000256" key="6">
    <source>
        <dbReference type="ARBA" id="ARBA00023163"/>
    </source>
</evidence>
<keyword evidence="6" id="KW-0804">Transcription</keyword>
<dbReference type="eggNOG" id="ENOG502SDK4">
    <property type="taxonomic scope" value="Eukaryota"/>
</dbReference>
<keyword evidence="4" id="KW-0862">Zinc</keyword>
<accession>J3PCM3</accession>
<dbReference type="Gene3D" id="3.30.40.10">
    <property type="entry name" value="Zinc/RING finger domain, C3HC4 (zinc finger)"/>
    <property type="match status" value="1"/>
</dbReference>
<reference evidence="11" key="1">
    <citation type="submission" date="2010-07" db="EMBL/GenBank/DDBJ databases">
        <title>The genome sequence of Gaeumannomyces graminis var. tritici strain R3-111a-1.</title>
        <authorList>
            <consortium name="The Broad Institute Genome Sequencing Platform"/>
            <person name="Ma L.-J."/>
            <person name="Dead R."/>
            <person name="Young S."/>
            <person name="Zeng Q."/>
            <person name="Koehrsen M."/>
            <person name="Alvarado L."/>
            <person name="Berlin A."/>
            <person name="Chapman S.B."/>
            <person name="Chen Z."/>
            <person name="Freedman E."/>
            <person name="Gellesch M."/>
            <person name="Goldberg J."/>
            <person name="Griggs A."/>
            <person name="Gujja S."/>
            <person name="Heilman E.R."/>
            <person name="Heiman D."/>
            <person name="Hepburn T."/>
            <person name="Howarth C."/>
            <person name="Jen D."/>
            <person name="Larson L."/>
            <person name="Mehta T."/>
            <person name="Neiman D."/>
            <person name="Pearson M."/>
            <person name="Roberts A."/>
            <person name="Saif S."/>
            <person name="Shea T."/>
            <person name="Shenoy N."/>
            <person name="Sisk P."/>
            <person name="Stolte C."/>
            <person name="Sykes S."/>
            <person name="Walk T."/>
            <person name="White J."/>
            <person name="Yandava C."/>
            <person name="Haas B."/>
            <person name="Nusbaum C."/>
            <person name="Birren B."/>
        </authorList>
    </citation>
    <scope>NUCLEOTIDE SEQUENCE [LARGE SCALE GENOMIC DNA]</scope>
    <source>
        <strain evidence="11">R3-111a-1</strain>
    </source>
</reference>
<feature type="region of interest" description="Disordered" evidence="7">
    <location>
        <begin position="317"/>
        <end position="353"/>
    </location>
</feature>
<evidence type="ECO:0000313" key="9">
    <source>
        <dbReference type="EMBL" id="EJT71993.1"/>
    </source>
</evidence>
<organism evidence="9">
    <name type="scientific">Gaeumannomyces tritici (strain R3-111a-1)</name>
    <name type="common">Wheat and barley take-all root rot fungus</name>
    <name type="synonym">Gaeumannomyces graminis var. tritici</name>
    <dbReference type="NCBI Taxonomy" id="644352"/>
    <lineage>
        <taxon>Eukaryota</taxon>
        <taxon>Fungi</taxon>
        <taxon>Dikarya</taxon>
        <taxon>Ascomycota</taxon>
        <taxon>Pezizomycotina</taxon>
        <taxon>Sordariomycetes</taxon>
        <taxon>Sordariomycetidae</taxon>
        <taxon>Magnaporthales</taxon>
        <taxon>Magnaporthaceae</taxon>
        <taxon>Gaeumannomyces</taxon>
    </lineage>
</organism>
<evidence type="ECO:0000256" key="3">
    <source>
        <dbReference type="ARBA" id="ARBA00022771"/>
    </source>
</evidence>
<dbReference type="STRING" id="644352.J3PCM3"/>
<dbReference type="PROSITE" id="PS01359">
    <property type="entry name" value="ZF_PHD_1"/>
    <property type="match status" value="1"/>
</dbReference>
<dbReference type="InterPro" id="IPR013083">
    <property type="entry name" value="Znf_RING/FYVE/PHD"/>
</dbReference>
<dbReference type="InterPro" id="IPR011011">
    <property type="entry name" value="Znf_FYVE_PHD"/>
</dbReference>
<dbReference type="AlphaFoldDB" id="J3PCM3"/>
<dbReference type="CDD" id="cd15489">
    <property type="entry name" value="PHD_SF"/>
    <property type="match status" value="1"/>
</dbReference>
<dbReference type="GO" id="GO:0016586">
    <property type="term" value="C:RSC-type complex"/>
    <property type="evidence" value="ECO:0007669"/>
    <property type="project" value="TreeGrafter"/>
</dbReference>
<dbReference type="InterPro" id="IPR019786">
    <property type="entry name" value="Zinc_finger_PHD-type_CS"/>
</dbReference>
<dbReference type="GO" id="GO:0008270">
    <property type="term" value="F:zinc ion binding"/>
    <property type="evidence" value="ECO:0007669"/>
    <property type="project" value="UniProtKB-KW"/>
</dbReference>
<dbReference type="GeneID" id="20351701"/>
<dbReference type="HOGENOM" id="CLU_019535_0_0_1"/>
<evidence type="ECO:0000256" key="7">
    <source>
        <dbReference type="SAM" id="MobiDB-lite"/>
    </source>
</evidence>
<proteinExistence type="inferred from homology"/>
<keyword evidence="2" id="KW-0479">Metal-binding</keyword>
<comment type="similarity">
    <text evidence="1">Belongs to the VEFS (VRN2-EMF2-FIS2-SU(Z)12) family.</text>
</comment>
<evidence type="ECO:0000313" key="10">
    <source>
        <dbReference type="EnsemblFungi" id="EJT71993"/>
    </source>
</evidence>
<keyword evidence="5" id="KW-0805">Transcription regulation</keyword>
<sequence>MSATGANGVTHNMPFLHRNWVSGLNQARGLTPCEDHPVKKRRRLSHESFKANGHPRPHGGADLCLPEEPGNLQKALRIEVLRIFHRDTSRVKYDKVFNGSSVPYAITSRARCRITIESEEDGDKQLVFCDSQICDIKTYKNPVGPSYMARIHLPRPFIVPHEKILIARRDDCVFDLADSYTLHLELEGAGDPKWPPPNLLGLDGDEVFPGIPDASRFCVLAATLDDIFPRSRSLLGVTFRHRAWNVEQPTDFAMDADIRWTTGFSDGLMKRRLEKGVAQSITFIDPDEDFISVNGKLNGLVNGDGVSNGHHAGDACSTSGHALNGNGHQHANGDADDYDEDGDGDTTPRKSLRARGTGKVYNLKVLSDKAHGKDRKRRRMFDSKDEKGADESCTVLYTLPTEHVVIEGLVCCVCGILNHSVNELKAHFLCHPRYEFHLETRLGKGPYTVDVSIAEDAVDSILPKVYQLGRPTKLLDLDSYIDGDDSWVTSRYGPENDTTVTERNLAPASRRVQQPRPVVNRVNSRPVVPKVKNRLFDPLSKAELEPGAEVPKLVSDDAWLIQKHRDHLQDFVDIGPSEKEYMKEWDAFNFKNRMSSELYFKPAFVSFVTAKASWLVGSESRMVEFGKHLAVLTARGVIDDSVIEEARLLITEAKNHRKATAGGSMGSEPVPNPVQDAVNRRSSAGCGVCGKPVKGPQLLVCATKACGKRVYHKRCARPTTKGDVESVHWRCNACAARS</sequence>
<dbReference type="InterPro" id="IPR001965">
    <property type="entry name" value="Znf_PHD"/>
</dbReference>
<protein>
    <recommendedName>
        <fullName evidence="8">Zinc finger PHD-type domain-containing protein</fullName>
    </recommendedName>
</protein>
<dbReference type="VEuPathDB" id="FungiDB:GGTG_11243"/>
<feature type="compositionally biased region" description="Polar residues" evidence="7">
    <location>
        <begin position="317"/>
        <end position="329"/>
    </location>
</feature>
<dbReference type="InterPro" id="IPR019135">
    <property type="entry name" value="Polycomb_protein_VEFS-Box"/>
</dbReference>
<keyword evidence="3" id="KW-0863">Zinc-finger</keyword>
<evidence type="ECO:0000256" key="2">
    <source>
        <dbReference type="ARBA" id="ARBA00022723"/>
    </source>
</evidence>
<reference evidence="10" key="5">
    <citation type="submission" date="2018-04" db="UniProtKB">
        <authorList>
            <consortium name="EnsemblFungi"/>
        </authorList>
    </citation>
    <scope>IDENTIFICATION</scope>
    <source>
        <strain evidence="10">R3-111a-1</strain>
    </source>
</reference>
<evidence type="ECO:0000256" key="5">
    <source>
        <dbReference type="ARBA" id="ARBA00023015"/>
    </source>
</evidence>
<evidence type="ECO:0000259" key="8">
    <source>
        <dbReference type="SMART" id="SM00249"/>
    </source>
</evidence>
<dbReference type="Proteomes" id="UP000006039">
    <property type="component" value="Unassembled WGS sequence"/>
</dbReference>
<dbReference type="CDD" id="cd21552">
    <property type="entry name" value="VEFS-box_ctSUZ12-like"/>
    <property type="match status" value="1"/>
</dbReference>
<dbReference type="Pfam" id="PF09733">
    <property type="entry name" value="VEFS-Box"/>
    <property type="match status" value="1"/>
</dbReference>
<evidence type="ECO:0000256" key="4">
    <source>
        <dbReference type="ARBA" id="ARBA00022833"/>
    </source>
</evidence>
<name>J3PCM3_GAET3</name>
<dbReference type="RefSeq" id="XP_009227390.1">
    <property type="nucleotide sequence ID" value="XM_009229126.1"/>
</dbReference>
<reference evidence="9" key="2">
    <citation type="submission" date="2010-07" db="EMBL/GenBank/DDBJ databases">
        <authorList>
            <consortium name="The Broad Institute Genome Sequencing Platform"/>
            <consortium name="Broad Institute Genome Sequencing Center for Infectious Disease"/>
            <person name="Ma L.-J."/>
            <person name="Dead R."/>
            <person name="Young S."/>
            <person name="Zeng Q."/>
            <person name="Koehrsen M."/>
            <person name="Alvarado L."/>
            <person name="Berlin A."/>
            <person name="Chapman S.B."/>
            <person name="Chen Z."/>
            <person name="Freedman E."/>
            <person name="Gellesch M."/>
            <person name="Goldberg J."/>
            <person name="Griggs A."/>
            <person name="Gujja S."/>
            <person name="Heilman E.R."/>
            <person name="Heiman D."/>
            <person name="Hepburn T."/>
            <person name="Howarth C."/>
            <person name="Jen D."/>
            <person name="Larson L."/>
            <person name="Mehta T."/>
            <person name="Neiman D."/>
            <person name="Pearson M."/>
            <person name="Roberts A."/>
            <person name="Saif S."/>
            <person name="Shea T."/>
            <person name="Shenoy N."/>
            <person name="Sisk P."/>
            <person name="Stolte C."/>
            <person name="Sykes S."/>
            <person name="Walk T."/>
            <person name="White J."/>
            <person name="Yandava C."/>
            <person name="Haas B."/>
            <person name="Nusbaum C."/>
            <person name="Birren B."/>
        </authorList>
    </citation>
    <scope>NUCLEOTIDE SEQUENCE</scope>
    <source>
        <strain evidence="9">R3-111a-1</strain>
    </source>
</reference>
<dbReference type="OrthoDB" id="166746at2759"/>
<dbReference type="PANTHER" id="PTHR22597">
    <property type="entry name" value="POLYCOMB GROUP PROTEIN"/>
    <property type="match status" value="1"/>
</dbReference>
<gene>
    <name evidence="10" type="primary">20351701</name>
    <name evidence="9" type="ORF">GGTG_11243</name>
</gene>
<dbReference type="EnsemblFungi" id="EJT71993">
    <property type="protein sequence ID" value="EJT71993"/>
    <property type="gene ID" value="GGTG_11243"/>
</dbReference>
<dbReference type="SUPFAM" id="SSF57903">
    <property type="entry name" value="FYVE/PHD zinc finger"/>
    <property type="match status" value="1"/>
</dbReference>
<dbReference type="EMBL" id="GL385400">
    <property type="protein sequence ID" value="EJT71993.1"/>
    <property type="molecule type" value="Genomic_DNA"/>
</dbReference>
<reference evidence="10" key="4">
    <citation type="journal article" date="2015" name="G3 (Bethesda)">
        <title>Genome sequences of three phytopathogenic species of the Magnaporthaceae family of fungi.</title>
        <authorList>
            <person name="Okagaki L.H."/>
            <person name="Nunes C.C."/>
            <person name="Sailsbery J."/>
            <person name="Clay B."/>
            <person name="Brown D."/>
            <person name="John T."/>
            <person name="Oh Y."/>
            <person name="Young N."/>
            <person name="Fitzgerald M."/>
            <person name="Haas B.J."/>
            <person name="Zeng Q."/>
            <person name="Young S."/>
            <person name="Adiconis X."/>
            <person name="Fan L."/>
            <person name="Levin J.Z."/>
            <person name="Mitchell T.K."/>
            <person name="Okubara P.A."/>
            <person name="Farman M.L."/>
            <person name="Kohn L.M."/>
            <person name="Birren B."/>
            <person name="Ma L.-J."/>
            <person name="Dean R.A."/>
        </authorList>
    </citation>
    <scope>NUCLEOTIDE SEQUENCE</scope>
    <source>
        <strain evidence="10">R3-111a-1</strain>
    </source>
</reference>
<evidence type="ECO:0000256" key="1">
    <source>
        <dbReference type="ARBA" id="ARBA00007416"/>
    </source>
</evidence>
<feature type="domain" description="Zinc finger PHD-type" evidence="8">
    <location>
        <begin position="685"/>
        <end position="735"/>
    </location>
</feature>
<feature type="compositionally biased region" description="Acidic residues" evidence="7">
    <location>
        <begin position="334"/>
        <end position="344"/>
    </location>
</feature>
<evidence type="ECO:0000313" key="11">
    <source>
        <dbReference type="Proteomes" id="UP000006039"/>
    </source>
</evidence>
<dbReference type="SMART" id="SM00249">
    <property type="entry name" value="PHD"/>
    <property type="match status" value="1"/>
</dbReference>
<dbReference type="GO" id="GO:0031490">
    <property type="term" value="F:chromatin DNA binding"/>
    <property type="evidence" value="ECO:0007669"/>
    <property type="project" value="TreeGrafter"/>
</dbReference>
<dbReference type="PANTHER" id="PTHR22597:SF0">
    <property type="entry name" value="POLYCOMB PROTEIN SUZ12"/>
    <property type="match status" value="1"/>
</dbReference>
<reference evidence="9" key="3">
    <citation type="submission" date="2010-09" db="EMBL/GenBank/DDBJ databases">
        <title>Annotation of Gaeumannomyces graminis var. tritici R3-111a-1.</title>
        <authorList>
            <consortium name="The Broad Institute Genome Sequencing Platform"/>
            <person name="Ma L.-J."/>
            <person name="Dead R."/>
            <person name="Young S.K."/>
            <person name="Zeng Q."/>
            <person name="Gargeya S."/>
            <person name="Fitzgerald M."/>
            <person name="Haas B."/>
            <person name="Abouelleil A."/>
            <person name="Alvarado L."/>
            <person name="Arachchi H.M."/>
            <person name="Berlin A."/>
            <person name="Brown A."/>
            <person name="Chapman S.B."/>
            <person name="Chen Z."/>
            <person name="Dunbar C."/>
            <person name="Freedman E."/>
            <person name="Gearin G."/>
            <person name="Gellesch M."/>
            <person name="Goldberg J."/>
            <person name="Griggs A."/>
            <person name="Gujja S."/>
            <person name="Heiman D."/>
            <person name="Howarth C."/>
            <person name="Larson L."/>
            <person name="Lui A."/>
            <person name="MacDonald P.J.P."/>
            <person name="Mehta T."/>
            <person name="Montmayeur A."/>
            <person name="Murphy C."/>
            <person name="Neiman D."/>
            <person name="Pearson M."/>
            <person name="Priest M."/>
            <person name="Roberts A."/>
            <person name="Saif S."/>
            <person name="Shea T."/>
            <person name="Shenoy N."/>
            <person name="Sisk P."/>
            <person name="Stolte C."/>
            <person name="Sykes S."/>
            <person name="Yandava C."/>
            <person name="Wortman J."/>
            <person name="Nusbaum C."/>
            <person name="Birren B."/>
        </authorList>
    </citation>
    <scope>NUCLEOTIDE SEQUENCE</scope>
    <source>
        <strain evidence="9">R3-111a-1</strain>
    </source>
</reference>
<keyword evidence="11" id="KW-1185">Reference proteome</keyword>